<name>A0ABZ1Z8D1_9NOCA</name>
<accession>A0ABZ1Z8D1</accession>
<keyword evidence="3" id="KW-1185">Reference proteome</keyword>
<evidence type="ECO:0000259" key="1">
    <source>
        <dbReference type="Pfam" id="PF13460"/>
    </source>
</evidence>
<dbReference type="PANTHER" id="PTHR43162:SF1">
    <property type="entry name" value="PRESTALK A DIFFERENTIATION PROTEIN A"/>
    <property type="match status" value="1"/>
</dbReference>
<feature type="domain" description="NAD(P)-binding" evidence="1">
    <location>
        <begin position="7"/>
        <end position="180"/>
    </location>
</feature>
<protein>
    <submittedName>
        <fullName evidence="2">NAD(P)H-binding protein</fullName>
    </submittedName>
</protein>
<organism evidence="2 3">
    <name type="scientific">Nocardia vinacea</name>
    <dbReference type="NCBI Taxonomy" id="96468"/>
    <lineage>
        <taxon>Bacteria</taxon>
        <taxon>Bacillati</taxon>
        <taxon>Actinomycetota</taxon>
        <taxon>Actinomycetes</taxon>
        <taxon>Mycobacteriales</taxon>
        <taxon>Nocardiaceae</taxon>
        <taxon>Nocardia</taxon>
    </lineage>
</organism>
<evidence type="ECO:0000313" key="2">
    <source>
        <dbReference type="EMBL" id="WUV50347.1"/>
    </source>
</evidence>
<evidence type="ECO:0000313" key="3">
    <source>
        <dbReference type="Proteomes" id="UP001432062"/>
    </source>
</evidence>
<dbReference type="Proteomes" id="UP001432062">
    <property type="component" value="Chromosome"/>
</dbReference>
<dbReference type="InterPro" id="IPR051604">
    <property type="entry name" value="Ergot_Alk_Oxidoreductase"/>
</dbReference>
<dbReference type="Pfam" id="PF13460">
    <property type="entry name" value="NAD_binding_10"/>
    <property type="match status" value="1"/>
</dbReference>
<dbReference type="PANTHER" id="PTHR43162">
    <property type="match status" value="1"/>
</dbReference>
<dbReference type="InterPro" id="IPR036291">
    <property type="entry name" value="NAD(P)-bd_dom_sf"/>
</dbReference>
<dbReference type="SUPFAM" id="SSF51735">
    <property type="entry name" value="NAD(P)-binding Rossmann-fold domains"/>
    <property type="match status" value="1"/>
</dbReference>
<proteinExistence type="predicted"/>
<dbReference type="EMBL" id="CP109441">
    <property type="protein sequence ID" value="WUV50347.1"/>
    <property type="molecule type" value="Genomic_DNA"/>
</dbReference>
<dbReference type="Gene3D" id="3.40.50.720">
    <property type="entry name" value="NAD(P)-binding Rossmann-like Domain"/>
    <property type="match status" value="1"/>
</dbReference>
<sequence length="279" mass="30043">MVTVVFGARGNVGRHVVEGLISRGEQVRSTSRAPATAGFPPGTEVVATDLEQPEALPATLEGAQRVFLYAKPEGIDGFVAAAEAAGVRHVVFLSSGAVLQSNASSNPIALMHSVIESAIEKSGLNWTFIRPGMFATNALWWWQQSIRDEGAVRMPYPDARTAPIHEKDLAALAVTALTEPGHHGQAYTVWGPESLTLREQVQQIGAAIDREIAFEVISDEQARVELRKTMPEIGVEAVLAGWKAGVTTPPLVSTIIQDITGRPAHTFAQWAQDHAPDFR</sequence>
<dbReference type="InterPro" id="IPR016040">
    <property type="entry name" value="NAD(P)-bd_dom"/>
</dbReference>
<reference evidence="2" key="1">
    <citation type="submission" date="2022-10" db="EMBL/GenBank/DDBJ databases">
        <title>The complete genomes of actinobacterial strains from the NBC collection.</title>
        <authorList>
            <person name="Joergensen T.S."/>
            <person name="Alvarez Arevalo M."/>
            <person name="Sterndorff E.B."/>
            <person name="Faurdal D."/>
            <person name="Vuksanovic O."/>
            <person name="Mourched A.-S."/>
            <person name="Charusanti P."/>
            <person name="Shaw S."/>
            <person name="Blin K."/>
            <person name="Weber T."/>
        </authorList>
    </citation>
    <scope>NUCLEOTIDE SEQUENCE</scope>
    <source>
        <strain evidence="2">NBC_01482</strain>
    </source>
</reference>
<gene>
    <name evidence="2" type="ORF">OG563_20390</name>
</gene>
<dbReference type="RefSeq" id="WP_329415119.1">
    <property type="nucleotide sequence ID" value="NZ_CP109441.1"/>
</dbReference>